<proteinExistence type="predicted"/>
<protein>
    <submittedName>
        <fullName evidence="1 2">Retrotransposon protein</fullName>
    </submittedName>
</protein>
<dbReference type="Proteomes" id="UP000321393">
    <property type="component" value="Unassembled WGS sequence"/>
</dbReference>
<accession>A0A5A7U8A6</accession>
<dbReference type="SUPFAM" id="SSF56672">
    <property type="entry name" value="DNA/RNA polymerases"/>
    <property type="match status" value="1"/>
</dbReference>
<evidence type="ECO:0000313" key="2">
    <source>
        <dbReference type="EMBL" id="TYK07823.1"/>
    </source>
</evidence>
<comment type="caution">
    <text evidence="1">The sequence shown here is derived from an EMBL/GenBank/DDBJ whole genome shotgun (WGS) entry which is preliminary data.</text>
</comment>
<dbReference type="EMBL" id="SSTE01011804">
    <property type="protein sequence ID" value="KAA0050617.1"/>
    <property type="molecule type" value="Genomic_DNA"/>
</dbReference>
<dbReference type="Proteomes" id="UP000321947">
    <property type="component" value="Unassembled WGS sequence"/>
</dbReference>
<name>A0A5A7U8A6_CUCMM</name>
<reference evidence="3 4" key="1">
    <citation type="submission" date="2019-08" db="EMBL/GenBank/DDBJ databases">
        <title>Draft genome sequences of two oriental melons (Cucumis melo L. var makuwa).</title>
        <authorList>
            <person name="Kwon S.-Y."/>
        </authorList>
    </citation>
    <scope>NUCLEOTIDE SEQUENCE [LARGE SCALE GENOMIC DNA]</scope>
    <source>
        <strain evidence="4">cv. Chang Bougi</strain>
        <strain evidence="3">cv. SW 3</strain>
        <tissue evidence="1">Leaf</tissue>
    </source>
</reference>
<dbReference type="InterPro" id="IPR043502">
    <property type="entry name" value="DNA/RNA_pol_sf"/>
</dbReference>
<dbReference type="OrthoDB" id="437338at2759"/>
<sequence>MERIIFELKARKLVKKRHIAYLAHVVDTWTLKDNLSRMPIVYDYLDVFPEESNGLSFKREIEFTIEVVLGTILISQIPYHMNSSELKKLKNQLEELIKKGYIRPNISP</sequence>
<gene>
    <name evidence="2" type="ORF">E5676_scaffold1737G001190</name>
    <name evidence="1" type="ORF">E6C27_scaffold673G00800</name>
</gene>
<organism evidence="1 3">
    <name type="scientific">Cucumis melo var. makuwa</name>
    <name type="common">Oriental melon</name>
    <dbReference type="NCBI Taxonomy" id="1194695"/>
    <lineage>
        <taxon>Eukaryota</taxon>
        <taxon>Viridiplantae</taxon>
        <taxon>Streptophyta</taxon>
        <taxon>Embryophyta</taxon>
        <taxon>Tracheophyta</taxon>
        <taxon>Spermatophyta</taxon>
        <taxon>Magnoliopsida</taxon>
        <taxon>eudicotyledons</taxon>
        <taxon>Gunneridae</taxon>
        <taxon>Pentapetalae</taxon>
        <taxon>rosids</taxon>
        <taxon>fabids</taxon>
        <taxon>Cucurbitales</taxon>
        <taxon>Cucurbitaceae</taxon>
        <taxon>Benincaseae</taxon>
        <taxon>Cucumis</taxon>
    </lineage>
</organism>
<evidence type="ECO:0000313" key="1">
    <source>
        <dbReference type="EMBL" id="KAA0050617.1"/>
    </source>
</evidence>
<evidence type="ECO:0000313" key="3">
    <source>
        <dbReference type="Proteomes" id="UP000321393"/>
    </source>
</evidence>
<dbReference type="AlphaFoldDB" id="A0A5A7U8A6"/>
<dbReference type="EMBL" id="SSTD01013081">
    <property type="protein sequence ID" value="TYK07823.1"/>
    <property type="molecule type" value="Genomic_DNA"/>
</dbReference>
<evidence type="ECO:0000313" key="4">
    <source>
        <dbReference type="Proteomes" id="UP000321947"/>
    </source>
</evidence>
<dbReference type="Gene3D" id="3.10.10.10">
    <property type="entry name" value="HIV Type 1 Reverse Transcriptase, subunit A, domain 1"/>
    <property type="match status" value="1"/>
</dbReference>